<evidence type="ECO:0000313" key="4">
    <source>
        <dbReference type="Proteomes" id="UP000288716"/>
    </source>
</evidence>
<dbReference type="AlphaFoldDB" id="A0A443RVL5"/>
<dbReference type="GO" id="GO:0005795">
    <property type="term" value="C:Golgi stack"/>
    <property type="evidence" value="ECO:0007669"/>
    <property type="project" value="TreeGrafter"/>
</dbReference>
<keyword evidence="3" id="KW-0328">Glycosyltransferase</keyword>
<dbReference type="GO" id="GO:0006487">
    <property type="term" value="P:protein N-linked glycosylation"/>
    <property type="evidence" value="ECO:0007669"/>
    <property type="project" value="TreeGrafter"/>
</dbReference>
<feature type="signal peptide" evidence="1">
    <location>
        <begin position="1"/>
        <end position="21"/>
    </location>
</feature>
<dbReference type="VEuPathDB" id="VectorBase:LDEU012637"/>
<dbReference type="InterPro" id="IPR057279">
    <property type="entry name" value="MGAT4"/>
</dbReference>
<dbReference type="InterPro" id="IPR006759">
    <property type="entry name" value="Glyco_transf_54"/>
</dbReference>
<dbReference type="GO" id="GO:0008375">
    <property type="term" value="F:acetylglucosaminyltransferase activity"/>
    <property type="evidence" value="ECO:0007669"/>
    <property type="project" value="TreeGrafter"/>
</dbReference>
<evidence type="ECO:0000256" key="1">
    <source>
        <dbReference type="SAM" id="SignalP"/>
    </source>
</evidence>
<evidence type="ECO:0000259" key="2">
    <source>
        <dbReference type="Pfam" id="PF04666"/>
    </source>
</evidence>
<keyword evidence="3" id="KW-0808">Transferase</keyword>
<accession>A0A443RVL5</accession>
<dbReference type="GO" id="GO:0005793">
    <property type="term" value="C:endoplasmic reticulum-Golgi intermediate compartment"/>
    <property type="evidence" value="ECO:0007669"/>
    <property type="project" value="TreeGrafter"/>
</dbReference>
<dbReference type="PANTHER" id="PTHR12062">
    <property type="entry name" value="N-ACETYLGLUCOSAMINYLTRANSFERASE VI"/>
    <property type="match status" value="1"/>
</dbReference>
<gene>
    <name evidence="3" type="ORF">B4U80_02125</name>
</gene>
<dbReference type="Proteomes" id="UP000288716">
    <property type="component" value="Unassembled WGS sequence"/>
</dbReference>
<dbReference type="PANTHER" id="PTHR12062:SF9">
    <property type="entry name" value="ALPHA-1,3-MANNOSYL-GLYCOPROTEIN 4-BETA-N-ACETYLGLUCOSAMINYLTRANSFERASE A, ISOFORM A"/>
    <property type="match status" value="1"/>
</dbReference>
<sequence length="195" mass="22518">MVICFATLWITLLITITILRIDDNSYFKTFNGRAIILKLKEIKENLFHFEAVITKKLNIENSANESYSFPSIYSSQESTTHRKVKYVFGIPTVQRSVENYVFNTLKNLIENLSDSERNKTLLVLLNAETDSENANNITTTVHTSFGEHIENGLLEVIPPPVSYYPEFSNKTNLGDPIERVRWRTKQNLDYAFLMN</sequence>
<organism evidence="3 4">
    <name type="scientific">Leptotrombidium deliense</name>
    <dbReference type="NCBI Taxonomy" id="299467"/>
    <lineage>
        <taxon>Eukaryota</taxon>
        <taxon>Metazoa</taxon>
        <taxon>Ecdysozoa</taxon>
        <taxon>Arthropoda</taxon>
        <taxon>Chelicerata</taxon>
        <taxon>Arachnida</taxon>
        <taxon>Acari</taxon>
        <taxon>Acariformes</taxon>
        <taxon>Trombidiformes</taxon>
        <taxon>Prostigmata</taxon>
        <taxon>Anystina</taxon>
        <taxon>Parasitengona</taxon>
        <taxon>Trombiculoidea</taxon>
        <taxon>Trombiculidae</taxon>
        <taxon>Leptotrombidium</taxon>
    </lineage>
</organism>
<feature type="non-terminal residue" evidence="3">
    <location>
        <position position="195"/>
    </location>
</feature>
<reference evidence="3 4" key="1">
    <citation type="journal article" date="2018" name="Gigascience">
        <title>Genomes of trombidid mites reveal novel predicted allergens and laterally-transferred genes associated with secondary metabolism.</title>
        <authorList>
            <person name="Dong X."/>
            <person name="Chaisiri K."/>
            <person name="Xia D."/>
            <person name="Armstrong S.D."/>
            <person name="Fang Y."/>
            <person name="Donnelly M.J."/>
            <person name="Kadowaki T."/>
            <person name="McGarry J.W."/>
            <person name="Darby A.C."/>
            <person name="Makepeace B.L."/>
        </authorList>
    </citation>
    <scope>NUCLEOTIDE SEQUENCE [LARGE SCALE GENOMIC DNA]</scope>
    <source>
        <strain evidence="3">UoL-UT</strain>
    </source>
</reference>
<proteinExistence type="predicted"/>
<dbReference type="Pfam" id="PF04666">
    <property type="entry name" value="MGAT4_cons"/>
    <property type="match status" value="1"/>
</dbReference>
<feature type="domain" description="MGAT4 conserved region" evidence="2">
    <location>
        <begin position="80"/>
        <end position="195"/>
    </location>
</feature>
<dbReference type="OrthoDB" id="2016523at2759"/>
<dbReference type="EMBL" id="NCKV01026606">
    <property type="protein sequence ID" value="RWS19403.1"/>
    <property type="molecule type" value="Genomic_DNA"/>
</dbReference>
<feature type="chain" id="PRO_5019512822" evidence="1">
    <location>
        <begin position="22"/>
        <end position="195"/>
    </location>
</feature>
<name>A0A443RVL5_9ACAR</name>
<evidence type="ECO:0000313" key="3">
    <source>
        <dbReference type="EMBL" id="RWS19403.1"/>
    </source>
</evidence>
<protein>
    <submittedName>
        <fullName evidence="3">Alpha-1:3-mannosyl-glycoprotein 4-beta-N-acetylglucosaminyltransferase B-like protein</fullName>
    </submittedName>
</protein>
<dbReference type="GO" id="GO:0005783">
    <property type="term" value="C:endoplasmic reticulum"/>
    <property type="evidence" value="ECO:0007669"/>
    <property type="project" value="TreeGrafter"/>
</dbReference>
<keyword evidence="1" id="KW-0732">Signal</keyword>
<keyword evidence="4" id="KW-1185">Reference proteome</keyword>
<comment type="caution">
    <text evidence="3">The sequence shown here is derived from an EMBL/GenBank/DDBJ whole genome shotgun (WGS) entry which is preliminary data.</text>
</comment>